<dbReference type="AlphaFoldDB" id="X1V6L0"/>
<comment type="caution">
    <text evidence="1">The sequence shown here is derived from an EMBL/GenBank/DDBJ whole genome shotgun (WGS) entry which is preliminary data.</text>
</comment>
<evidence type="ECO:0000313" key="1">
    <source>
        <dbReference type="EMBL" id="GAJ00435.1"/>
    </source>
</evidence>
<accession>X1V6L0</accession>
<protein>
    <submittedName>
        <fullName evidence="1">Uncharacterized protein</fullName>
    </submittedName>
</protein>
<dbReference type="EMBL" id="BARW01019886">
    <property type="protein sequence ID" value="GAJ00435.1"/>
    <property type="molecule type" value="Genomic_DNA"/>
</dbReference>
<name>X1V6L0_9ZZZZ</name>
<sequence length="69" mass="7728">MKKRKREKEIGKIEFNAYLPPIQTAISFHGQGDGGRVILEVPPQDLKAVLELQKLAGKVFKVKIEPGDE</sequence>
<proteinExistence type="predicted"/>
<organism evidence="1">
    <name type="scientific">marine sediment metagenome</name>
    <dbReference type="NCBI Taxonomy" id="412755"/>
    <lineage>
        <taxon>unclassified sequences</taxon>
        <taxon>metagenomes</taxon>
        <taxon>ecological metagenomes</taxon>
    </lineage>
</organism>
<gene>
    <name evidence="1" type="ORF">S12H4_33698</name>
</gene>
<reference evidence="1" key="1">
    <citation type="journal article" date="2014" name="Front. Microbiol.">
        <title>High frequency of phylogenetically diverse reductive dehalogenase-homologous genes in deep subseafloor sedimentary metagenomes.</title>
        <authorList>
            <person name="Kawai M."/>
            <person name="Futagami T."/>
            <person name="Toyoda A."/>
            <person name="Takaki Y."/>
            <person name="Nishi S."/>
            <person name="Hori S."/>
            <person name="Arai W."/>
            <person name="Tsubouchi T."/>
            <person name="Morono Y."/>
            <person name="Uchiyama I."/>
            <person name="Ito T."/>
            <person name="Fujiyama A."/>
            <person name="Inagaki F."/>
            <person name="Takami H."/>
        </authorList>
    </citation>
    <scope>NUCLEOTIDE SEQUENCE</scope>
    <source>
        <strain evidence="1">Expedition CK06-06</strain>
    </source>
</reference>